<name>A0A640WBZ2_9GAMM</name>
<proteinExistence type="predicted"/>
<protein>
    <submittedName>
        <fullName evidence="1">Abi family protein</fullName>
    </submittedName>
</protein>
<evidence type="ECO:0000313" key="2">
    <source>
        <dbReference type="Proteomes" id="UP000466024"/>
    </source>
</evidence>
<dbReference type="EMBL" id="VTPX01000008">
    <property type="protein sequence ID" value="KAA0017136.1"/>
    <property type="molecule type" value="Genomic_DNA"/>
</dbReference>
<accession>A0A640WBZ2</accession>
<organism evidence="1 2">
    <name type="scientific">Salinicola corii</name>
    <dbReference type="NCBI Taxonomy" id="2606937"/>
    <lineage>
        <taxon>Bacteria</taxon>
        <taxon>Pseudomonadati</taxon>
        <taxon>Pseudomonadota</taxon>
        <taxon>Gammaproteobacteria</taxon>
        <taxon>Oceanospirillales</taxon>
        <taxon>Halomonadaceae</taxon>
        <taxon>Salinicola</taxon>
    </lineage>
</organism>
<gene>
    <name evidence="1" type="ORF">F0A16_14115</name>
</gene>
<reference evidence="1 2" key="1">
    <citation type="submission" date="2019-08" db="EMBL/GenBank/DDBJ databases">
        <title>Bioinformatics analysis of the strain L3 and L5.</title>
        <authorList>
            <person name="Li X."/>
        </authorList>
    </citation>
    <scope>NUCLEOTIDE SEQUENCE [LARGE SCALE GENOMIC DNA]</scope>
    <source>
        <strain evidence="1 2">L3</strain>
    </source>
</reference>
<dbReference type="InterPro" id="IPR011664">
    <property type="entry name" value="Abi_system_AbiD/AbiF-like"/>
</dbReference>
<evidence type="ECO:0000313" key="1">
    <source>
        <dbReference type="EMBL" id="KAA0017136.1"/>
    </source>
</evidence>
<dbReference type="Pfam" id="PF07751">
    <property type="entry name" value="Abi_2"/>
    <property type="match status" value="1"/>
</dbReference>
<dbReference type="InterPro" id="IPR017034">
    <property type="entry name" value="Abi_system_AbiD/AbiF"/>
</dbReference>
<dbReference type="PIRSF" id="PIRSF034934">
    <property type="entry name" value="AbiF_AbiD"/>
    <property type="match status" value="1"/>
</dbReference>
<dbReference type="Proteomes" id="UP000466024">
    <property type="component" value="Unassembled WGS sequence"/>
</dbReference>
<dbReference type="AlphaFoldDB" id="A0A640WBZ2"/>
<keyword evidence="2" id="KW-1185">Reference proteome</keyword>
<dbReference type="RefSeq" id="WP_149436048.1">
    <property type="nucleotide sequence ID" value="NZ_VTPX01000008.1"/>
</dbReference>
<comment type="caution">
    <text evidence="1">The sequence shown here is derived from an EMBL/GenBank/DDBJ whole genome shotgun (WGS) entry which is preliminary data.</text>
</comment>
<sequence length="329" mass="37909">MSQPNPIAPKPWKDYTDLVSRLENNGMIVPDRARAERKISQIGYYRLSGYWYPCRQIELDDTGRQVKRYGLPMRSSAFQEGTNFDDIVRLYIFDKRLRQLILDAVERIEVNIRTIIAHVVGQQDALAYENPSFINPKKLATYFQNGNVRNQWHDWLGNHKAKINRSREDHIEWHKRSQKAIPFWVAVEAWDFGTMSKYFELLKMSHQTRVAEKVGVSTVKNLVNWLREINTLRNRCAHHARIWNQSSSNPLNYENDPFFHGLPSNGESKKRMLGLIAVIGYLTKQIGPGSRWIEDVAALIDDKPNPPSCSLSAMGIPEDGFPRAAFGIG</sequence>